<accession>A0A388L2L1</accession>
<name>A0A388L2L1_CHABU</name>
<gene>
    <name evidence="2" type="ORF">CBR_g22312</name>
</gene>
<feature type="compositionally biased region" description="Low complexity" evidence="1">
    <location>
        <begin position="347"/>
        <end position="366"/>
    </location>
</feature>
<dbReference type="AlphaFoldDB" id="A0A388L2L1"/>
<evidence type="ECO:0000313" key="3">
    <source>
        <dbReference type="Proteomes" id="UP000265515"/>
    </source>
</evidence>
<evidence type="ECO:0000313" key="2">
    <source>
        <dbReference type="EMBL" id="GBG76564.1"/>
    </source>
</evidence>
<keyword evidence="3" id="KW-1185">Reference proteome</keyword>
<organism evidence="2 3">
    <name type="scientific">Chara braunii</name>
    <name type="common">Braun's stonewort</name>
    <dbReference type="NCBI Taxonomy" id="69332"/>
    <lineage>
        <taxon>Eukaryota</taxon>
        <taxon>Viridiplantae</taxon>
        <taxon>Streptophyta</taxon>
        <taxon>Charophyceae</taxon>
        <taxon>Charales</taxon>
        <taxon>Characeae</taxon>
        <taxon>Chara</taxon>
    </lineage>
</organism>
<dbReference type="EMBL" id="BFEA01000247">
    <property type="protein sequence ID" value="GBG76564.1"/>
    <property type="molecule type" value="Genomic_DNA"/>
</dbReference>
<proteinExistence type="predicted"/>
<feature type="compositionally biased region" description="Low complexity" evidence="1">
    <location>
        <begin position="327"/>
        <end position="340"/>
    </location>
</feature>
<reference evidence="2 3" key="1">
    <citation type="journal article" date="2018" name="Cell">
        <title>The Chara Genome: Secondary Complexity and Implications for Plant Terrestrialization.</title>
        <authorList>
            <person name="Nishiyama T."/>
            <person name="Sakayama H."/>
            <person name="Vries J.D."/>
            <person name="Buschmann H."/>
            <person name="Saint-Marcoux D."/>
            <person name="Ullrich K.K."/>
            <person name="Haas F.B."/>
            <person name="Vanderstraeten L."/>
            <person name="Becker D."/>
            <person name="Lang D."/>
            <person name="Vosolsobe S."/>
            <person name="Rombauts S."/>
            <person name="Wilhelmsson P.K.I."/>
            <person name="Janitza P."/>
            <person name="Kern R."/>
            <person name="Heyl A."/>
            <person name="Rumpler F."/>
            <person name="Villalobos L.I.A.C."/>
            <person name="Clay J.M."/>
            <person name="Skokan R."/>
            <person name="Toyoda A."/>
            <person name="Suzuki Y."/>
            <person name="Kagoshima H."/>
            <person name="Schijlen E."/>
            <person name="Tajeshwar N."/>
            <person name="Catarino B."/>
            <person name="Hetherington A.J."/>
            <person name="Saltykova A."/>
            <person name="Bonnot C."/>
            <person name="Breuninger H."/>
            <person name="Symeonidi A."/>
            <person name="Radhakrishnan G.V."/>
            <person name="Van Nieuwerburgh F."/>
            <person name="Deforce D."/>
            <person name="Chang C."/>
            <person name="Karol K.G."/>
            <person name="Hedrich R."/>
            <person name="Ulvskov P."/>
            <person name="Glockner G."/>
            <person name="Delwiche C.F."/>
            <person name="Petrasek J."/>
            <person name="Van de Peer Y."/>
            <person name="Friml J."/>
            <person name="Beilby M."/>
            <person name="Dolan L."/>
            <person name="Kohara Y."/>
            <person name="Sugano S."/>
            <person name="Fujiyama A."/>
            <person name="Delaux P.-M."/>
            <person name="Quint M."/>
            <person name="TheiBen G."/>
            <person name="Hagemann M."/>
            <person name="Harholt J."/>
            <person name="Dunand C."/>
            <person name="Zachgo S."/>
            <person name="Langdale J."/>
            <person name="Maumus F."/>
            <person name="Straeten D.V.D."/>
            <person name="Gould S.B."/>
            <person name="Rensing S.A."/>
        </authorList>
    </citation>
    <scope>NUCLEOTIDE SEQUENCE [LARGE SCALE GENOMIC DNA]</scope>
    <source>
        <strain evidence="2 3">S276</strain>
    </source>
</reference>
<protein>
    <submittedName>
        <fullName evidence="2">Uncharacterized protein</fullName>
    </submittedName>
</protein>
<dbReference type="Gramene" id="GBG76564">
    <property type="protein sequence ID" value="GBG76564"/>
    <property type="gene ID" value="CBR_g22312"/>
</dbReference>
<dbReference type="Proteomes" id="UP000265515">
    <property type="component" value="Unassembled WGS sequence"/>
</dbReference>
<comment type="caution">
    <text evidence="2">The sequence shown here is derived from an EMBL/GenBank/DDBJ whole genome shotgun (WGS) entry which is preliminary data.</text>
</comment>
<sequence>MHHNVEERLPGSPCLQIGRERSASLNRKTLSLDRCHGDQSSQLLPCHQSSNAPRNRIIKNWILELMDLDSLCLKRHHSCVGTSTAMEEQKVKRQGRQHSVVIRDDESGICSSMGTVSSRQQTHWMKSEGSVAVGQRSRFLCALSLPHLLFVTAAAAALTLSHFAAPVAAQSFQVTLLPANNTQQLQWIADIAFSPVNGSSPPTYQFCFRVRDWTSPETVTMITLRYGQIQQYVLRRASVLQIEASSPSVTDNQLEACNASVSKPTYDEVQERIKQGSIFAVVHTGDNYQDYVLGVLKTVEKVPPFPPASATPAAIPSVPMSTAMAVGSNPASPAPSGTPSGIPPGTPLGTTSGTSTVPTQNAAAATGGTGTENSSALSWAQGAHTWSLRLAAVLLSLSVTAAAS</sequence>
<evidence type="ECO:0000256" key="1">
    <source>
        <dbReference type="SAM" id="MobiDB-lite"/>
    </source>
</evidence>
<feature type="region of interest" description="Disordered" evidence="1">
    <location>
        <begin position="324"/>
        <end position="375"/>
    </location>
</feature>